<sequence length="115" mass="12458">MRPSLGRVVQGGHINYPAAVLKKEEFREAVRSIGAMMQESSVLEPEDQDRLGMAFANLEMTAGLYDTPELTVDSTKDVLALIDKAVSVMEKCGLLHGPVQAPWENGGKEQSSRAG</sequence>
<dbReference type="EMBL" id="BAFN01000001">
    <property type="protein sequence ID" value="GAN33172.1"/>
    <property type="molecule type" value="Genomic_DNA"/>
</dbReference>
<evidence type="ECO:0000313" key="2">
    <source>
        <dbReference type="Proteomes" id="UP000032309"/>
    </source>
</evidence>
<dbReference type="RefSeq" id="WP_157842443.1">
    <property type="nucleotide sequence ID" value="NZ_BAFN01000001.1"/>
</dbReference>
<gene>
    <name evidence="1" type="ORF">BROSI_A1689</name>
</gene>
<evidence type="ECO:0000313" key="1">
    <source>
        <dbReference type="EMBL" id="GAN33172.1"/>
    </source>
</evidence>
<reference evidence="2" key="1">
    <citation type="journal article" date="2015" name="Genome Announc.">
        <title>Draft Genome Sequence of an Anaerobic Ammonium-Oxidizing Bacterium, "Candidatus Brocadia sinica".</title>
        <authorList>
            <person name="Oshiki M."/>
            <person name="Shinyako-Hata K."/>
            <person name="Satoh H."/>
            <person name="Okabe S."/>
        </authorList>
    </citation>
    <scope>NUCLEOTIDE SEQUENCE [LARGE SCALE GENOMIC DNA]</scope>
    <source>
        <strain evidence="2">JPN1</strain>
    </source>
</reference>
<proteinExistence type="predicted"/>
<keyword evidence="2" id="KW-1185">Reference proteome</keyword>
<accession>A0ABQ0JWP8</accession>
<comment type="caution">
    <text evidence="1">The sequence shown here is derived from an EMBL/GenBank/DDBJ whole genome shotgun (WGS) entry which is preliminary data.</text>
</comment>
<protein>
    <submittedName>
        <fullName evidence="1">ABC transporter-like protein</fullName>
    </submittedName>
</protein>
<name>A0ABQ0JWP8_9BACT</name>
<organism evidence="1 2">
    <name type="scientific">Candidatus Brocadia sinica JPN1</name>
    <dbReference type="NCBI Taxonomy" id="1197129"/>
    <lineage>
        <taxon>Bacteria</taxon>
        <taxon>Pseudomonadati</taxon>
        <taxon>Planctomycetota</taxon>
        <taxon>Candidatus Brocadiia</taxon>
        <taxon>Candidatus Brocadiales</taxon>
        <taxon>Candidatus Brocadiaceae</taxon>
        <taxon>Candidatus Brocadia</taxon>
    </lineage>
</organism>
<dbReference type="Proteomes" id="UP000032309">
    <property type="component" value="Unassembled WGS sequence"/>
</dbReference>